<feature type="region of interest" description="Disordered" evidence="1">
    <location>
        <begin position="1"/>
        <end position="79"/>
    </location>
</feature>
<organism evidence="3 4">
    <name type="scientific">Thalictrum thalictroides</name>
    <name type="common">Rue-anemone</name>
    <name type="synonym">Anemone thalictroides</name>
    <dbReference type="NCBI Taxonomy" id="46969"/>
    <lineage>
        <taxon>Eukaryota</taxon>
        <taxon>Viridiplantae</taxon>
        <taxon>Streptophyta</taxon>
        <taxon>Embryophyta</taxon>
        <taxon>Tracheophyta</taxon>
        <taxon>Spermatophyta</taxon>
        <taxon>Magnoliopsida</taxon>
        <taxon>Ranunculales</taxon>
        <taxon>Ranunculaceae</taxon>
        <taxon>Thalictroideae</taxon>
        <taxon>Thalictrum</taxon>
    </lineage>
</organism>
<feature type="compositionally biased region" description="Polar residues" evidence="1">
    <location>
        <begin position="1035"/>
        <end position="1046"/>
    </location>
</feature>
<feature type="compositionally biased region" description="Polar residues" evidence="1">
    <location>
        <begin position="215"/>
        <end position="228"/>
    </location>
</feature>
<dbReference type="InterPro" id="IPR010844">
    <property type="entry name" value="Occludin_ELL"/>
</dbReference>
<feature type="compositionally biased region" description="Polar residues" evidence="1">
    <location>
        <begin position="755"/>
        <end position="764"/>
    </location>
</feature>
<feature type="compositionally biased region" description="Basic and acidic residues" evidence="1">
    <location>
        <begin position="673"/>
        <end position="683"/>
    </location>
</feature>
<feature type="compositionally biased region" description="Polar residues" evidence="1">
    <location>
        <begin position="609"/>
        <end position="649"/>
    </location>
</feature>
<dbReference type="PANTHER" id="PTHR38372">
    <property type="entry name" value="DENTIN SIALOPHOSPHOPROTEIN-LIKE PROTEIN"/>
    <property type="match status" value="1"/>
</dbReference>
<feature type="compositionally biased region" description="Basic and acidic residues" evidence="1">
    <location>
        <begin position="571"/>
        <end position="582"/>
    </location>
</feature>
<dbReference type="AlphaFoldDB" id="A0A7J6X2U2"/>
<feature type="compositionally biased region" description="Basic and acidic residues" evidence="1">
    <location>
        <begin position="819"/>
        <end position="831"/>
    </location>
</feature>
<feature type="compositionally biased region" description="Gly residues" evidence="1">
    <location>
        <begin position="1"/>
        <end position="17"/>
    </location>
</feature>
<feature type="compositionally biased region" description="Basic and acidic residues" evidence="1">
    <location>
        <begin position="889"/>
        <end position="912"/>
    </location>
</feature>
<evidence type="ECO:0000313" key="3">
    <source>
        <dbReference type="EMBL" id="KAF5203000.1"/>
    </source>
</evidence>
<protein>
    <submittedName>
        <fullName evidence="3">Dentin sialophosphoprotein-like protein</fullName>
    </submittedName>
</protein>
<dbReference type="Gene3D" id="6.10.140.340">
    <property type="match status" value="1"/>
</dbReference>
<feature type="compositionally biased region" description="Polar residues" evidence="1">
    <location>
        <begin position="722"/>
        <end position="739"/>
    </location>
</feature>
<feature type="region of interest" description="Disordered" evidence="1">
    <location>
        <begin position="215"/>
        <end position="301"/>
    </location>
</feature>
<feature type="compositionally biased region" description="Basic and acidic residues" evidence="1">
    <location>
        <begin position="238"/>
        <end position="250"/>
    </location>
</feature>
<feature type="region of interest" description="Disordered" evidence="1">
    <location>
        <begin position="410"/>
        <end position="431"/>
    </location>
</feature>
<feature type="compositionally biased region" description="Basic and acidic residues" evidence="1">
    <location>
        <begin position="469"/>
        <end position="482"/>
    </location>
</feature>
<name>A0A7J6X2U2_THATH</name>
<evidence type="ECO:0000256" key="1">
    <source>
        <dbReference type="SAM" id="MobiDB-lite"/>
    </source>
</evidence>
<feature type="region of interest" description="Disordered" evidence="1">
    <location>
        <begin position="466"/>
        <end position="843"/>
    </location>
</feature>
<sequence length="1227" mass="135008">MYGGSGKLGGRGGGGGRGSKRNNNNNHNHHSPYPPPPIHHRSIPPQSGRLSIGSSGAAPRNRQSNTKTTSASTQSTATREETFNIVSGNPLAFAMIIRLAPNLVDEIRHVEAHGGTARIKFDVNANNPEGNVIDVGGKDFRFTWSHEPGDLCDIYEECQSGENGSGLLVESGGAWRKLNVQRVLDESTKNHVKMRSEEAERKLKARKAIVLDHGNSSVNSQMKTSSTAGVEGRMASKTRKEPAFKKRIVELSHASGGPPKSVYKSGLSSTATGKGRLSVSPGPSPPEQSRPSASPLGLGNLSKGQMSVEDIIAPPVTSKEETSNREKEIRSRVIHAAVPSGNKISMTGSPIDVRSMLITALKDNPKGLNFKALEKAVGDPTVKIKPILEKIATYQAPGRYILKEGVEVESFKKPSPDSGSSPECVPDLATNSEKISPSKFEQQPQLSPQLEVSALVEKIDNQHTIPDLFGDRKVSDHSEERAGSSSDSSDSDSSDSGSSDSSRSKSRSPAGSGSGSSSDSESDGSSSNKEGSDVDVDIMTSDDEKEEAENKVQKPESGFSISPHPMSTEIQNEHNDANEDKQAGQLFGGVGIYREPPDDDNETGLIDITGSTPSRATGRSMQETLQFSPDLNHQGQSQQFSTENVGNKRQNTKDGVRLEHHDSPERISSSDLKYFEEKSESARRMKAGHSAQPLISVRNKGAMFNQNPNYLSPNRPPHDLSSEQTLQVMDRVGNSTADTDLQRGCGSSMPERSQLDAQQSSQRNADLRAPGNEPDAVEAPKKNVQNTGHGNKNFGKGPVFQDESDRSTFSSSNAYDKFSTTKDKVNRETVGGDKTPMPFRSQYRKNGEQAVNLKDAGQTILSDVESFPKDGNRMDTERSLAVNGRGSILRREPSDLELGELREPMHIEDSQGAKKKYEKKNSFKLPESNSHATDHPNLDLNKGRATGKINQETRKQLSPDSGVRVFGNQEDTLRKRTVGDDIDEATRPQQVNSLPDIYQFPRVDHADPEVGFELNKPADRGSKSRKNETRKSQGKETQGNENTSRKASVHGSQRHGAKNEAQIVNPKIVKEKKSRKSNAGTQLKGKDNYLMENHTNSQKNREPSPDEDNSVYFKYEKDEPELKGPIKDFSKYKEYVQEYLEKYDSYCSLNKSLETYRNKFNRLGHNLQLAKDTDLEEYYKLVEQLRENYRQYGGSHKRLKKIFLVLHEELKHLKKSIKDFAVSYAKD</sequence>
<feature type="region of interest" description="Disordered" evidence="1">
    <location>
        <begin position="884"/>
        <end position="1110"/>
    </location>
</feature>
<feature type="compositionally biased region" description="Low complexity" evidence="1">
    <location>
        <begin position="494"/>
        <end position="529"/>
    </location>
</feature>
<evidence type="ECO:0000313" key="4">
    <source>
        <dbReference type="Proteomes" id="UP000554482"/>
    </source>
</evidence>
<feature type="compositionally biased region" description="Basic and acidic residues" evidence="1">
    <location>
        <begin position="651"/>
        <end position="665"/>
    </location>
</feature>
<dbReference type="Proteomes" id="UP000554482">
    <property type="component" value="Unassembled WGS sequence"/>
</dbReference>
<feature type="domain" description="OCEL" evidence="2">
    <location>
        <begin position="1117"/>
        <end position="1225"/>
    </location>
</feature>
<feature type="compositionally biased region" description="Low complexity" evidence="1">
    <location>
        <begin position="63"/>
        <end position="77"/>
    </location>
</feature>
<dbReference type="EMBL" id="JABWDY010007353">
    <property type="protein sequence ID" value="KAF5203000.1"/>
    <property type="molecule type" value="Genomic_DNA"/>
</dbReference>
<reference evidence="3 4" key="1">
    <citation type="submission" date="2020-06" db="EMBL/GenBank/DDBJ databases">
        <title>Transcriptomic and genomic resources for Thalictrum thalictroides and T. hernandezii: Facilitating candidate gene discovery in an emerging model plant lineage.</title>
        <authorList>
            <person name="Arias T."/>
            <person name="Riano-Pachon D.M."/>
            <person name="Di Stilio V.S."/>
        </authorList>
    </citation>
    <scope>NUCLEOTIDE SEQUENCE [LARGE SCALE GENOMIC DNA]</scope>
    <source>
        <strain evidence="4">cv. WT478/WT964</strain>
        <tissue evidence="3">Leaves</tissue>
    </source>
</reference>
<dbReference type="OrthoDB" id="4869960at2759"/>
<accession>A0A7J6X2U2</accession>
<evidence type="ECO:0000259" key="2">
    <source>
        <dbReference type="PROSITE" id="PS51980"/>
    </source>
</evidence>
<comment type="caution">
    <text evidence="3">The sequence shown here is derived from an EMBL/GenBank/DDBJ whole genome shotgun (WGS) entry which is preliminary data.</text>
</comment>
<dbReference type="PROSITE" id="PS51980">
    <property type="entry name" value="OCEL"/>
    <property type="match status" value="1"/>
</dbReference>
<keyword evidence="4" id="KW-1185">Reference proteome</keyword>
<proteinExistence type="predicted"/>
<feature type="compositionally biased region" description="Basic and acidic residues" evidence="1">
    <location>
        <begin position="1016"/>
        <end position="1034"/>
    </location>
</feature>
<dbReference type="Pfam" id="PF07303">
    <property type="entry name" value="Occludin_ELL"/>
    <property type="match status" value="1"/>
</dbReference>
<feature type="compositionally biased region" description="Acidic residues" evidence="1">
    <location>
        <begin position="533"/>
        <end position="547"/>
    </location>
</feature>
<dbReference type="PANTHER" id="PTHR38372:SF2">
    <property type="entry name" value="DENTIN SIALOPHOSPHOPROTEIN-LIKE PROTEIN"/>
    <property type="match status" value="1"/>
</dbReference>
<gene>
    <name evidence="3" type="ORF">FRX31_007412</name>
</gene>